<name>A0A843XAS8_COLES</name>
<evidence type="ECO:0000313" key="2">
    <source>
        <dbReference type="Proteomes" id="UP000652761"/>
    </source>
</evidence>
<dbReference type="EMBL" id="NMUH01007003">
    <property type="protein sequence ID" value="MQM16438.1"/>
    <property type="molecule type" value="Genomic_DNA"/>
</dbReference>
<sequence length="200" mass="21826">MFDCVIYVHWEQQVTLHKFKRPHQQPQTTNCRLINGQGASSDAELEQAAATDASSVLSASRGDGLRRHETTLHMKAASQGRTIGPALGSPNTFSDILRSSVKTSLLRNASGTSKRCPSLEYTTKKPFLAWAAAVQAPESSAVAVPPLREAILFLPAVTALSHFLDIWASLLELIILFFPSSSKTTSCGKRTLERDLEEMS</sequence>
<dbReference type="OrthoDB" id="687926at2759"/>
<dbReference type="Proteomes" id="UP000652761">
    <property type="component" value="Unassembled WGS sequence"/>
</dbReference>
<organism evidence="1 2">
    <name type="scientific">Colocasia esculenta</name>
    <name type="common">Wild taro</name>
    <name type="synonym">Arum esculentum</name>
    <dbReference type="NCBI Taxonomy" id="4460"/>
    <lineage>
        <taxon>Eukaryota</taxon>
        <taxon>Viridiplantae</taxon>
        <taxon>Streptophyta</taxon>
        <taxon>Embryophyta</taxon>
        <taxon>Tracheophyta</taxon>
        <taxon>Spermatophyta</taxon>
        <taxon>Magnoliopsida</taxon>
        <taxon>Liliopsida</taxon>
        <taxon>Araceae</taxon>
        <taxon>Aroideae</taxon>
        <taxon>Colocasieae</taxon>
        <taxon>Colocasia</taxon>
    </lineage>
</organism>
<gene>
    <name evidence="1" type="ORF">Taro_049396</name>
</gene>
<reference evidence="1" key="1">
    <citation type="submission" date="2017-07" db="EMBL/GenBank/DDBJ databases">
        <title>Taro Niue Genome Assembly and Annotation.</title>
        <authorList>
            <person name="Atibalentja N."/>
            <person name="Keating K."/>
            <person name="Fields C.J."/>
        </authorList>
    </citation>
    <scope>NUCLEOTIDE SEQUENCE</scope>
    <source>
        <strain evidence="1">Niue_2</strain>
        <tissue evidence="1">Leaf</tissue>
    </source>
</reference>
<evidence type="ECO:0000313" key="1">
    <source>
        <dbReference type="EMBL" id="MQM16438.1"/>
    </source>
</evidence>
<keyword evidence="2" id="KW-1185">Reference proteome</keyword>
<proteinExistence type="predicted"/>
<accession>A0A843XAS8</accession>
<dbReference type="AlphaFoldDB" id="A0A843XAS8"/>
<protein>
    <submittedName>
        <fullName evidence="1">Uncharacterized protein</fullName>
    </submittedName>
</protein>
<comment type="caution">
    <text evidence="1">The sequence shown here is derived from an EMBL/GenBank/DDBJ whole genome shotgun (WGS) entry which is preliminary data.</text>
</comment>